<evidence type="ECO:0000313" key="12">
    <source>
        <dbReference type="Proteomes" id="UP000195305"/>
    </source>
</evidence>
<proteinExistence type="predicted"/>
<feature type="domain" description="PTS EIIC type-3" evidence="10">
    <location>
        <begin position="5"/>
        <end position="411"/>
    </location>
</feature>
<dbReference type="AlphaFoldDB" id="A0A1Y4SXR8"/>
<dbReference type="PANTHER" id="PTHR33989">
    <property type="match status" value="1"/>
</dbReference>
<feature type="transmembrane region" description="Helical" evidence="9">
    <location>
        <begin position="83"/>
        <end position="105"/>
    </location>
</feature>
<keyword evidence="4 8" id="KW-0762">Sugar transport</keyword>
<dbReference type="InterPro" id="IPR004501">
    <property type="entry name" value="PTS_EIIC_3"/>
</dbReference>
<protein>
    <recommendedName>
        <fullName evidence="8">Permease IIC component</fullName>
    </recommendedName>
</protein>
<dbReference type="GO" id="GO:0008982">
    <property type="term" value="F:protein-N(PI)-phosphohistidine-sugar phosphotransferase activity"/>
    <property type="evidence" value="ECO:0007669"/>
    <property type="project" value="UniProtKB-UniRule"/>
</dbReference>
<keyword evidence="3 8" id="KW-1003">Cell membrane</keyword>
<accession>A0A1Y4SXR8</accession>
<evidence type="ECO:0000259" key="10">
    <source>
        <dbReference type="PROSITE" id="PS51105"/>
    </source>
</evidence>
<feature type="transmembrane region" description="Helical" evidence="9">
    <location>
        <begin position="24"/>
        <end position="46"/>
    </location>
</feature>
<feature type="transmembrane region" description="Helical" evidence="9">
    <location>
        <begin position="345"/>
        <end position="373"/>
    </location>
</feature>
<dbReference type="InterPro" id="IPR051088">
    <property type="entry name" value="PTS_Sugar-EIIC/EIIB"/>
</dbReference>
<evidence type="ECO:0000256" key="7">
    <source>
        <dbReference type="ARBA" id="ARBA00023136"/>
    </source>
</evidence>
<evidence type="ECO:0000256" key="4">
    <source>
        <dbReference type="ARBA" id="ARBA00022597"/>
    </source>
</evidence>
<feature type="transmembrane region" description="Helical" evidence="9">
    <location>
        <begin position="241"/>
        <end position="266"/>
    </location>
</feature>
<dbReference type="Proteomes" id="UP000195305">
    <property type="component" value="Unassembled WGS sequence"/>
</dbReference>
<evidence type="ECO:0000256" key="9">
    <source>
        <dbReference type="SAM" id="Phobius"/>
    </source>
</evidence>
<feature type="transmembrane region" description="Helical" evidence="9">
    <location>
        <begin position="286"/>
        <end position="306"/>
    </location>
</feature>
<evidence type="ECO:0000256" key="1">
    <source>
        <dbReference type="ARBA" id="ARBA00004651"/>
    </source>
</evidence>
<dbReference type="EMBL" id="NFLJ01000028">
    <property type="protein sequence ID" value="OUQ33573.1"/>
    <property type="molecule type" value="Genomic_DNA"/>
</dbReference>
<evidence type="ECO:0000256" key="2">
    <source>
        <dbReference type="ARBA" id="ARBA00022448"/>
    </source>
</evidence>
<comment type="caution">
    <text evidence="11">The sequence shown here is derived from an EMBL/GenBank/DDBJ whole genome shotgun (WGS) entry which is preliminary data.</text>
</comment>
<feature type="transmembrane region" description="Helical" evidence="9">
    <location>
        <begin position="177"/>
        <end position="198"/>
    </location>
</feature>
<dbReference type="PROSITE" id="PS51105">
    <property type="entry name" value="PTS_EIIC_TYPE_3"/>
    <property type="match status" value="1"/>
</dbReference>
<evidence type="ECO:0000256" key="3">
    <source>
        <dbReference type="ARBA" id="ARBA00022475"/>
    </source>
</evidence>
<dbReference type="InterPro" id="IPR003352">
    <property type="entry name" value="PTS_EIIC"/>
</dbReference>
<dbReference type="GO" id="GO:0005886">
    <property type="term" value="C:plasma membrane"/>
    <property type="evidence" value="ECO:0007669"/>
    <property type="project" value="UniProtKB-SubCell"/>
</dbReference>
<dbReference type="PIRSF" id="PIRSF006351">
    <property type="entry name" value="PTS_EIIC-Cellobiose"/>
    <property type="match status" value="1"/>
</dbReference>
<keyword evidence="12" id="KW-1185">Reference proteome</keyword>
<name>A0A1Y4SXR8_9FIRM</name>
<gene>
    <name evidence="11" type="ORF">B5E75_09720</name>
</gene>
<comment type="subcellular location">
    <subcellularLocation>
        <location evidence="1">Cell membrane</location>
        <topology evidence="1">Multi-pass membrane protein</topology>
    </subcellularLocation>
</comment>
<keyword evidence="6 9" id="KW-1133">Transmembrane helix</keyword>
<feature type="transmembrane region" description="Helical" evidence="9">
    <location>
        <begin position="112"/>
        <end position="131"/>
    </location>
</feature>
<reference evidence="11 12" key="1">
    <citation type="journal article" date="2018" name="BMC Genomics">
        <title>Whole genome sequencing and function prediction of 133 gut anaerobes isolated from chicken caecum in pure cultures.</title>
        <authorList>
            <person name="Medvecky M."/>
            <person name="Cejkova D."/>
            <person name="Polansky O."/>
            <person name="Karasova D."/>
            <person name="Kubasova T."/>
            <person name="Cizek A."/>
            <person name="Rychlik I."/>
        </authorList>
    </citation>
    <scope>NUCLEOTIDE SEQUENCE [LARGE SCALE GENOMIC DNA]</scope>
    <source>
        <strain evidence="11 12">An13</strain>
    </source>
</reference>
<evidence type="ECO:0000313" key="11">
    <source>
        <dbReference type="EMBL" id="OUQ33573.1"/>
    </source>
</evidence>
<dbReference type="PANTHER" id="PTHR33989:SF4">
    <property type="entry name" value="PTS SYSTEM N,N'-DIACETYLCHITOBIOSE-SPECIFIC EIIC COMPONENT"/>
    <property type="match status" value="1"/>
</dbReference>
<feature type="transmembrane region" description="Helical" evidence="9">
    <location>
        <begin position="394"/>
        <end position="412"/>
    </location>
</feature>
<sequence>MISRLEQLLSPLGNKLGNQRHLQAISNGMMMSLALIVVGSIFLIIANPPINLDIVDMNTGNIFLKAMIAWKQWAVTNYNTITIPYTMTMGLIGLVTAFGVAYCLAESYQMKPAINGIISMCVFLMISAPVTDGQLSMTYLGADGLFVALIVGLISVEICRLVGTKVIFTFPDSVPTAVTNFVNSLLPLAANIIIIYGLNLILMGVSGQSLPQFIMSILTPAISGVDNVWAYMGIFAFSNILWLFGINGSSIIFPIVFTLGITNSGLNAELINAGQSAEHIMNLQMYRYAVLGGGGNTLGLVLLMCFSQVKHLKTIGRLSVIPGICGINEPVIFGAPIVLNPILAIPFVFMPCISIGLGYLAQSIGLVSMGYIVDPSFTPFFAQGFLSALDLRNVIFMCVLIVISMVVYYPFFKVYEKSIAQKEGIEEK</sequence>
<evidence type="ECO:0000256" key="8">
    <source>
        <dbReference type="PIRNR" id="PIRNR006351"/>
    </source>
</evidence>
<dbReference type="InterPro" id="IPR004796">
    <property type="entry name" value="PTS_IIC_cello"/>
</dbReference>
<keyword evidence="5 9" id="KW-0812">Transmembrane</keyword>
<feature type="transmembrane region" description="Helical" evidence="9">
    <location>
        <begin position="210"/>
        <end position="229"/>
    </location>
</feature>
<dbReference type="RefSeq" id="WP_087358743.1">
    <property type="nucleotide sequence ID" value="NZ_NFLJ01000028.1"/>
</dbReference>
<dbReference type="NCBIfam" id="TIGR00410">
    <property type="entry name" value="lacE"/>
    <property type="match status" value="1"/>
</dbReference>
<evidence type="ECO:0000256" key="6">
    <source>
        <dbReference type="ARBA" id="ARBA00022989"/>
    </source>
</evidence>
<dbReference type="GO" id="GO:0009401">
    <property type="term" value="P:phosphoenolpyruvate-dependent sugar phosphotransferase system"/>
    <property type="evidence" value="ECO:0007669"/>
    <property type="project" value="InterPro"/>
</dbReference>
<organism evidence="11 12">
    <name type="scientific">Massilimicrobiota timonensis</name>
    <dbReference type="NCBI Taxonomy" id="1776392"/>
    <lineage>
        <taxon>Bacteria</taxon>
        <taxon>Bacillati</taxon>
        <taxon>Bacillota</taxon>
        <taxon>Erysipelotrichia</taxon>
        <taxon>Erysipelotrichales</taxon>
        <taxon>Erysipelotrichaceae</taxon>
        <taxon>Massilimicrobiota</taxon>
    </lineage>
</organism>
<comment type="function">
    <text evidence="8">The phosphoenolpyruvate-dependent sugar phosphotransferase system (PTS), a major carbohydrate active -transport system, catalyzes the phosphorylation of incoming sugar substrates concomitant with their translocation across the cell membrane.</text>
</comment>
<dbReference type="Pfam" id="PF02378">
    <property type="entry name" value="PTS_EIIC"/>
    <property type="match status" value="1"/>
</dbReference>
<keyword evidence="7 8" id="KW-0472">Membrane</keyword>
<evidence type="ECO:0000256" key="5">
    <source>
        <dbReference type="ARBA" id="ARBA00022692"/>
    </source>
</evidence>
<dbReference type="OrthoDB" id="1641940at2"/>
<keyword evidence="2 8" id="KW-0813">Transport</keyword>